<dbReference type="Proteomes" id="UP000807825">
    <property type="component" value="Unassembled WGS sequence"/>
</dbReference>
<feature type="signal peptide" evidence="1">
    <location>
        <begin position="1"/>
        <end position="30"/>
    </location>
</feature>
<gene>
    <name evidence="2" type="ORF">HY912_17820</name>
</gene>
<protein>
    <submittedName>
        <fullName evidence="2">Alpha/beta fold hydrolase</fullName>
    </submittedName>
</protein>
<evidence type="ECO:0000313" key="3">
    <source>
        <dbReference type="Proteomes" id="UP000807825"/>
    </source>
</evidence>
<dbReference type="GO" id="GO:0004414">
    <property type="term" value="F:homoserine O-acetyltransferase activity"/>
    <property type="evidence" value="ECO:0007669"/>
    <property type="project" value="TreeGrafter"/>
</dbReference>
<feature type="chain" id="PRO_5039722448" evidence="1">
    <location>
        <begin position="31"/>
        <end position="415"/>
    </location>
</feature>
<dbReference type="GO" id="GO:0009092">
    <property type="term" value="P:homoserine metabolic process"/>
    <property type="evidence" value="ECO:0007669"/>
    <property type="project" value="TreeGrafter"/>
</dbReference>
<dbReference type="SUPFAM" id="SSF53474">
    <property type="entry name" value="alpha/beta-Hydrolases"/>
    <property type="match status" value="1"/>
</dbReference>
<dbReference type="GO" id="GO:0009086">
    <property type="term" value="P:methionine biosynthetic process"/>
    <property type="evidence" value="ECO:0007669"/>
    <property type="project" value="TreeGrafter"/>
</dbReference>
<evidence type="ECO:0000313" key="2">
    <source>
        <dbReference type="EMBL" id="MBI5251350.1"/>
    </source>
</evidence>
<accession>A0A9D6V679</accession>
<reference evidence="2" key="1">
    <citation type="submission" date="2020-07" db="EMBL/GenBank/DDBJ databases">
        <title>Huge and variable diversity of episymbiotic CPR bacteria and DPANN archaea in groundwater ecosystems.</title>
        <authorList>
            <person name="He C.Y."/>
            <person name="Keren R."/>
            <person name="Whittaker M."/>
            <person name="Farag I.F."/>
            <person name="Doudna J."/>
            <person name="Cate J.H.D."/>
            <person name="Banfield J.F."/>
        </authorList>
    </citation>
    <scope>NUCLEOTIDE SEQUENCE</scope>
    <source>
        <strain evidence="2">NC_groundwater_1664_Pr3_B-0.1um_52_9</strain>
    </source>
</reference>
<dbReference type="AlphaFoldDB" id="A0A9D6V679"/>
<sequence>MRFSSNGTRFRLFSVLLILVLVAAAANVQAEPITRLSGVPELESLKKYYSLPNFAIGGKYELTNEGSFELGGAGGVTLESLGREPLRLSYIAVGTPERDKDGKIVNAVIISSYYSGDSSFMYFFWYDGQKGNGFSDGPVVGPGKLIDTDKYYVIFLDALGLWGASKPSDGLGMKFPRYSILDCTQANYRLLKDHLGVGKVKVATGVSMGAIQSYVLAVLHPDFVDAIMPIGGITTSDPVSRWLFQLMTAGMQSDPVWQKTKGDYYSLPKDQHPNKGMMFGWSILGHTGYSFDFRAKQNWNEVKKEVFSWEPNGDEGVNLISKAKDFDVDDLIYRNKGLETYDISDQLSRIKARTLILHVKNDQWLRYVLAEEAASKIQGAKLVGYEHPLAHYAVFRAPNVCKEAVMSFFKELGMK</sequence>
<dbReference type="GO" id="GO:0016787">
    <property type="term" value="F:hydrolase activity"/>
    <property type="evidence" value="ECO:0007669"/>
    <property type="project" value="UniProtKB-KW"/>
</dbReference>
<comment type="caution">
    <text evidence="2">The sequence shown here is derived from an EMBL/GenBank/DDBJ whole genome shotgun (WGS) entry which is preliminary data.</text>
</comment>
<dbReference type="PANTHER" id="PTHR32268:SF11">
    <property type="entry name" value="HOMOSERINE O-ACETYLTRANSFERASE"/>
    <property type="match status" value="1"/>
</dbReference>
<proteinExistence type="predicted"/>
<name>A0A9D6V679_9BACT</name>
<dbReference type="EMBL" id="JACRDE010000465">
    <property type="protein sequence ID" value="MBI5251350.1"/>
    <property type="molecule type" value="Genomic_DNA"/>
</dbReference>
<dbReference type="InterPro" id="IPR029058">
    <property type="entry name" value="AB_hydrolase_fold"/>
</dbReference>
<dbReference type="InterPro" id="IPR008220">
    <property type="entry name" value="HAT_MetX-like"/>
</dbReference>
<keyword evidence="2" id="KW-0378">Hydrolase</keyword>
<dbReference type="PANTHER" id="PTHR32268">
    <property type="entry name" value="HOMOSERINE O-ACETYLTRANSFERASE"/>
    <property type="match status" value="1"/>
</dbReference>
<evidence type="ECO:0000256" key="1">
    <source>
        <dbReference type="SAM" id="SignalP"/>
    </source>
</evidence>
<keyword evidence="1" id="KW-0732">Signal</keyword>
<dbReference type="Gene3D" id="3.40.50.1820">
    <property type="entry name" value="alpha/beta hydrolase"/>
    <property type="match status" value="1"/>
</dbReference>
<organism evidence="2 3">
    <name type="scientific">Desulfomonile tiedjei</name>
    <dbReference type="NCBI Taxonomy" id="2358"/>
    <lineage>
        <taxon>Bacteria</taxon>
        <taxon>Pseudomonadati</taxon>
        <taxon>Thermodesulfobacteriota</taxon>
        <taxon>Desulfomonilia</taxon>
        <taxon>Desulfomonilales</taxon>
        <taxon>Desulfomonilaceae</taxon>
        <taxon>Desulfomonile</taxon>
    </lineage>
</organism>